<feature type="compositionally biased region" description="Polar residues" evidence="1">
    <location>
        <begin position="373"/>
        <end position="389"/>
    </location>
</feature>
<feature type="compositionally biased region" description="Low complexity" evidence="1">
    <location>
        <begin position="399"/>
        <end position="413"/>
    </location>
</feature>
<proteinExistence type="predicted"/>
<sequence length="438" mass="50276">MAQQQPEDIVQFYKECGLDAQKNQLFKCECCRQESKPDFIIDHVRMILHLYEKHDKSEIMEDPKYKSVATRFDLSRQYRYKFDVGKCLQLNCGVTIKSKFGKALQFKNHLITHHPDDNKNFFAKAVGIVSGQKILNNYEIKDTEIAECSFCQTSLPLKGLDSHTARVLAVLSRHLIPHVQYVPKILKVEMPILDEASIQTELEEEEKIDLNVNEKRQRIDQDVVMEETLRTIESVVASEDLNTLLQRYNSKIIKQREDVPAIICQINKCGHQTLFNDKLYRIRNHWEIHHGPNNKIYTEVKNNLTIQNIFLKYEITDGNLATCPDQYCQYSKNLEEDTQLSFEKLCAIHEHLLDKHRSGQSIPNEDVPEIPGTSDSCEIRSATTQSSSIVEYRPGQRYSSGGESVSEASVSGEMQSTTTQSLLTDEPLSKQMKLDSGN</sequence>
<evidence type="ECO:0000256" key="1">
    <source>
        <dbReference type="SAM" id="MobiDB-lite"/>
    </source>
</evidence>
<reference evidence="2 3" key="1">
    <citation type="submission" date="2016-03" db="EMBL/GenBank/DDBJ databases">
        <title>Trachymyrmex septentrionalis WGS genome.</title>
        <authorList>
            <person name="Nygaard S."/>
            <person name="Hu H."/>
            <person name="Boomsma J."/>
            <person name="Zhang G."/>
        </authorList>
    </citation>
    <scope>NUCLEOTIDE SEQUENCE [LARGE SCALE GENOMIC DNA]</scope>
    <source>
        <strain evidence="2">Tsep2-gDNA-1</strain>
        <tissue evidence="2">Whole body</tissue>
    </source>
</reference>
<feature type="compositionally biased region" description="Polar residues" evidence="1">
    <location>
        <begin position="414"/>
        <end position="423"/>
    </location>
</feature>
<dbReference type="AlphaFoldDB" id="A0A151JW53"/>
<accession>A0A151JW53</accession>
<keyword evidence="3" id="KW-1185">Reference proteome</keyword>
<feature type="region of interest" description="Disordered" evidence="1">
    <location>
        <begin position="357"/>
        <end position="438"/>
    </location>
</feature>
<protein>
    <submittedName>
        <fullName evidence="2">Uncharacterized protein</fullName>
    </submittedName>
</protein>
<evidence type="ECO:0000313" key="2">
    <source>
        <dbReference type="EMBL" id="KYN38506.1"/>
    </source>
</evidence>
<evidence type="ECO:0000313" key="3">
    <source>
        <dbReference type="Proteomes" id="UP000078541"/>
    </source>
</evidence>
<dbReference type="EMBL" id="KQ981663">
    <property type="protein sequence ID" value="KYN38506.1"/>
    <property type="molecule type" value="Genomic_DNA"/>
</dbReference>
<dbReference type="Proteomes" id="UP000078541">
    <property type="component" value="Unassembled WGS sequence"/>
</dbReference>
<organism evidence="2 3">
    <name type="scientific">Trachymyrmex septentrionalis</name>
    <dbReference type="NCBI Taxonomy" id="34720"/>
    <lineage>
        <taxon>Eukaryota</taxon>
        <taxon>Metazoa</taxon>
        <taxon>Ecdysozoa</taxon>
        <taxon>Arthropoda</taxon>
        <taxon>Hexapoda</taxon>
        <taxon>Insecta</taxon>
        <taxon>Pterygota</taxon>
        <taxon>Neoptera</taxon>
        <taxon>Endopterygota</taxon>
        <taxon>Hymenoptera</taxon>
        <taxon>Apocrita</taxon>
        <taxon>Aculeata</taxon>
        <taxon>Formicoidea</taxon>
        <taxon>Formicidae</taxon>
        <taxon>Myrmicinae</taxon>
        <taxon>Trachymyrmex</taxon>
    </lineage>
</organism>
<gene>
    <name evidence="2" type="ORF">ALC56_07120</name>
</gene>
<name>A0A151JW53_9HYME</name>